<evidence type="ECO:0000259" key="4">
    <source>
        <dbReference type="PROSITE" id="PS50111"/>
    </source>
</evidence>
<comment type="caution">
    <text evidence="5">The sequence shown here is derived from an EMBL/GenBank/DDBJ whole genome shotgun (WGS) entry which is preliminary data.</text>
</comment>
<evidence type="ECO:0000256" key="1">
    <source>
        <dbReference type="ARBA" id="ARBA00023224"/>
    </source>
</evidence>
<protein>
    <submittedName>
        <fullName evidence="5">Methyl-accepting chemotaxis protein</fullName>
    </submittedName>
</protein>
<evidence type="ECO:0000256" key="2">
    <source>
        <dbReference type="ARBA" id="ARBA00029447"/>
    </source>
</evidence>
<dbReference type="PANTHER" id="PTHR32089:SF112">
    <property type="entry name" value="LYSOZYME-LIKE PROTEIN-RELATED"/>
    <property type="match status" value="1"/>
</dbReference>
<proteinExistence type="inferred from homology"/>
<comment type="similarity">
    <text evidence="2">Belongs to the methyl-accepting chemotaxis (MCP) protein family.</text>
</comment>
<dbReference type="RefSeq" id="WP_238288972.1">
    <property type="nucleotide sequence ID" value="NZ_BPQS01000013.1"/>
</dbReference>
<organism evidence="5 6">
    <name type="scientific">Methylobacterium longum</name>
    <dbReference type="NCBI Taxonomy" id="767694"/>
    <lineage>
        <taxon>Bacteria</taxon>
        <taxon>Pseudomonadati</taxon>
        <taxon>Pseudomonadota</taxon>
        <taxon>Alphaproteobacteria</taxon>
        <taxon>Hyphomicrobiales</taxon>
        <taxon>Methylobacteriaceae</taxon>
        <taxon>Methylobacterium</taxon>
    </lineage>
</organism>
<dbReference type="Pfam" id="PF00015">
    <property type="entry name" value="MCPsignal"/>
    <property type="match status" value="1"/>
</dbReference>
<feature type="domain" description="Methyl-accepting transducer" evidence="4">
    <location>
        <begin position="20"/>
        <end position="103"/>
    </location>
</feature>
<dbReference type="InterPro" id="IPR004090">
    <property type="entry name" value="Chemotax_Me-accpt_rcpt"/>
</dbReference>
<dbReference type="PROSITE" id="PS50111">
    <property type="entry name" value="CHEMOTAXIS_TRANSDUC_2"/>
    <property type="match status" value="1"/>
</dbReference>
<evidence type="ECO:0000313" key="5">
    <source>
        <dbReference type="EMBL" id="MDN3569767.1"/>
    </source>
</evidence>
<reference evidence="6" key="1">
    <citation type="journal article" date="2019" name="Int. J. Syst. Evol. Microbiol.">
        <title>The Global Catalogue of Microorganisms (GCM) 10K type strain sequencing project: providing services to taxonomists for standard genome sequencing and annotation.</title>
        <authorList>
            <consortium name="The Broad Institute Genomics Platform"/>
            <consortium name="The Broad Institute Genome Sequencing Center for Infectious Disease"/>
            <person name="Wu L."/>
            <person name="Ma J."/>
        </authorList>
    </citation>
    <scope>NUCLEOTIDE SEQUENCE [LARGE SCALE GENOMIC DNA]</scope>
    <source>
        <strain evidence="6">CECT 7806</strain>
    </source>
</reference>
<keyword evidence="1 3" id="KW-0807">Transducer</keyword>
<gene>
    <name evidence="5" type="ORF">QWZ18_03885</name>
</gene>
<dbReference type="Proteomes" id="UP001244297">
    <property type="component" value="Unassembled WGS sequence"/>
</dbReference>
<dbReference type="InterPro" id="IPR004089">
    <property type="entry name" value="MCPsignal_dom"/>
</dbReference>
<name>A0ABT8AIU4_9HYPH</name>
<accession>A0ABT8AIU4</accession>
<dbReference type="SUPFAM" id="SSF58104">
    <property type="entry name" value="Methyl-accepting chemotaxis protein (MCP) signaling domain"/>
    <property type="match status" value="1"/>
</dbReference>
<evidence type="ECO:0000313" key="6">
    <source>
        <dbReference type="Proteomes" id="UP001244297"/>
    </source>
</evidence>
<dbReference type="PANTHER" id="PTHR32089">
    <property type="entry name" value="METHYL-ACCEPTING CHEMOTAXIS PROTEIN MCPB"/>
    <property type="match status" value="1"/>
</dbReference>
<dbReference type="EMBL" id="JAUFPT010000007">
    <property type="protein sequence ID" value="MDN3569767.1"/>
    <property type="molecule type" value="Genomic_DNA"/>
</dbReference>
<evidence type="ECO:0000256" key="3">
    <source>
        <dbReference type="PROSITE-ProRule" id="PRU00284"/>
    </source>
</evidence>
<dbReference type="PRINTS" id="PR00260">
    <property type="entry name" value="CHEMTRNSDUCR"/>
</dbReference>
<sequence length="103" mass="10540">MRQLTAFGPAAVPERSTREDLTGLLASIAEQTSLMALRASMKASRADAAGRGFAVAAAEVRSLAGQMSRATETLVSQVGLIQAAAERSRDATAAGECAKASTT</sequence>
<dbReference type="Gene3D" id="1.10.287.950">
    <property type="entry name" value="Methyl-accepting chemotaxis protein"/>
    <property type="match status" value="1"/>
</dbReference>
<keyword evidence="6" id="KW-1185">Reference proteome</keyword>